<evidence type="ECO:0000256" key="1">
    <source>
        <dbReference type="ARBA" id="ARBA00004502"/>
    </source>
</evidence>
<dbReference type="GO" id="GO:0005811">
    <property type="term" value="C:lipid droplet"/>
    <property type="evidence" value="ECO:0007669"/>
    <property type="project" value="UniProtKB-SubCell"/>
</dbReference>
<protein>
    <recommendedName>
        <fullName evidence="7">Lipid droplet-associated hydrolase</fullName>
    </recommendedName>
</protein>
<dbReference type="AlphaFoldDB" id="A0AAP0BSL4"/>
<gene>
    <name evidence="5" type="ORF">KSP39_PZI005777</name>
</gene>
<sequence length="300" mass="33943">MNLIGKPWGIRYKRMLFFLSRMKSTAGYRSLSMDSETLPSFKRKRASFRNCLVSGFSTELLEVVSEEPSLNVLFIPGNPGVVSFYKEFVESLYEQLEGSASITAIGHISHSKEDLAFGRLFSLQEQINHKVDFIKERQNKHLPIILVGHSIGSYVCLDLLKRFPEQVIFVVLLYPFLTVNTSSLKQSVLAVLSRSSLLGASISYFWALLGSFPMLISRALVRGLVGQSWSRTAVDAACSSLLKYHTVRNALFMAKSEFKELAGEPDWGFMKENVKQITFLFGDDDHWSPLSFYEERGLPK</sequence>
<evidence type="ECO:0000256" key="2">
    <source>
        <dbReference type="ARBA" id="ARBA00008300"/>
    </source>
</evidence>
<evidence type="ECO:0000256" key="4">
    <source>
        <dbReference type="ARBA" id="ARBA00022801"/>
    </source>
</evidence>
<evidence type="ECO:0008006" key="7">
    <source>
        <dbReference type="Google" id="ProtNLM"/>
    </source>
</evidence>
<accession>A0AAP0BSL4</accession>
<name>A0AAP0BSL4_9ASPA</name>
<evidence type="ECO:0000256" key="3">
    <source>
        <dbReference type="ARBA" id="ARBA00022677"/>
    </source>
</evidence>
<comment type="subcellular location">
    <subcellularLocation>
        <location evidence="1">Lipid droplet</location>
    </subcellularLocation>
</comment>
<keyword evidence="3" id="KW-0551">Lipid droplet</keyword>
<evidence type="ECO:0000313" key="5">
    <source>
        <dbReference type="EMBL" id="KAK8949165.1"/>
    </source>
</evidence>
<reference evidence="5 6" key="1">
    <citation type="journal article" date="2022" name="Nat. Plants">
        <title>Genomes of leafy and leafless Platanthera orchids illuminate the evolution of mycoheterotrophy.</title>
        <authorList>
            <person name="Li M.H."/>
            <person name="Liu K.W."/>
            <person name="Li Z."/>
            <person name="Lu H.C."/>
            <person name="Ye Q.L."/>
            <person name="Zhang D."/>
            <person name="Wang J.Y."/>
            <person name="Li Y.F."/>
            <person name="Zhong Z.M."/>
            <person name="Liu X."/>
            <person name="Yu X."/>
            <person name="Liu D.K."/>
            <person name="Tu X.D."/>
            <person name="Liu B."/>
            <person name="Hao Y."/>
            <person name="Liao X.Y."/>
            <person name="Jiang Y.T."/>
            <person name="Sun W.H."/>
            <person name="Chen J."/>
            <person name="Chen Y.Q."/>
            <person name="Ai Y."/>
            <person name="Zhai J.W."/>
            <person name="Wu S.S."/>
            <person name="Zhou Z."/>
            <person name="Hsiao Y.Y."/>
            <person name="Wu W.L."/>
            <person name="Chen Y.Y."/>
            <person name="Lin Y.F."/>
            <person name="Hsu J.L."/>
            <person name="Li C.Y."/>
            <person name="Wang Z.W."/>
            <person name="Zhao X."/>
            <person name="Zhong W.Y."/>
            <person name="Ma X.K."/>
            <person name="Ma L."/>
            <person name="Huang J."/>
            <person name="Chen G.Z."/>
            <person name="Huang M.Z."/>
            <person name="Huang L."/>
            <person name="Peng D.H."/>
            <person name="Luo Y.B."/>
            <person name="Zou S.Q."/>
            <person name="Chen S.P."/>
            <person name="Lan S."/>
            <person name="Tsai W.C."/>
            <person name="Van de Peer Y."/>
            <person name="Liu Z.J."/>
        </authorList>
    </citation>
    <scope>NUCLEOTIDE SEQUENCE [LARGE SCALE GENOMIC DNA]</scope>
    <source>
        <strain evidence="5">Lor287</strain>
    </source>
</reference>
<keyword evidence="6" id="KW-1185">Reference proteome</keyword>
<dbReference type="InterPro" id="IPR029058">
    <property type="entry name" value="AB_hydrolase_fold"/>
</dbReference>
<dbReference type="GO" id="GO:0016298">
    <property type="term" value="F:lipase activity"/>
    <property type="evidence" value="ECO:0007669"/>
    <property type="project" value="InterPro"/>
</dbReference>
<dbReference type="Proteomes" id="UP001418222">
    <property type="component" value="Unassembled WGS sequence"/>
</dbReference>
<dbReference type="EMBL" id="JBBWWQ010000004">
    <property type="protein sequence ID" value="KAK8949165.1"/>
    <property type="molecule type" value="Genomic_DNA"/>
</dbReference>
<evidence type="ECO:0000313" key="6">
    <source>
        <dbReference type="Proteomes" id="UP001418222"/>
    </source>
</evidence>
<dbReference type="Pfam" id="PF10230">
    <property type="entry name" value="LIDHydrolase"/>
    <property type="match status" value="1"/>
</dbReference>
<dbReference type="PANTHER" id="PTHR13390">
    <property type="entry name" value="LIPASE"/>
    <property type="match status" value="1"/>
</dbReference>
<dbReference type="GO" id="GO:0019915">
    <property type="term" value="P:lipid storage"/>
    <property type="evidence" value="ECO:0007669"/>
    <property type="project" value="InterPro"/>
</dbReference>
<dbReference type="PANTHER" id="PTHR13390:SF0">
    <property type="entry name" value="LIPID DROPLET-ASSOCIATED HYDROLASE"/>
    <property type="match status" value="1"/>
</dbReference>
<comment type="similarity">
    <text evidence="2">Belongs to the AB hydrolase superfamily. LDAH family.</text>
</comment>
<proteinExistence type="inferred from homology"/>
<dbReference type="SUPFAM" id="SSF53474">
    <property type="entry name" value="alpha/beta-Hydrolases"/>
    <property type="match status" value="1"/>
</dbReference>
<dbReference type="Gene3D" id="3.40.50.1820">
    <property type="entry name" value="alpha/beta hydrolase"/>
    <property type="match status" value="1"/>
</dbReference>
<comment type="caution">
    <text evidence="5">The sequence shown here is derived from an EMBL/GenBank/DDBJ whole genome shotgun (WGS) entry which is preliminary data.</text>
</comment>
<organism evidence="5 6">
    <name type="scientific">Platanthera zijinensis</name>
    <dbReference type="NCBI Taxonomy" id="2320716"/>
    <lineage>
        <taxon>Eukaryota</taxon>
        <taxon>Viridiplantae</taxon>
        <taxon>Streptophyta</taxon>
        <taxon>Embryophyta</taxon>
        <taxon>Tracheophyta</taxon>
        <taxon>Spermatophyta</taxon>
        <taxon>Magnoliopsida</taxon>
        <taxon>Liliopsida</taxon>
        <taxon>Asparagales</taxon>
        <taxon>Orchidaceae</taxon>
        <taxon>Orchidoideae</taxon>
        <taxon>Orchideae</taxon>
        <taxon>Orchidinae</taxon>
        <taxon>Platanthera</taxon>
    </lineage>
</organism>
<keyword evidence="4" id="KW-0378">Hydrolase</keyword>
<dbReference type="InterPro" id="IPR019363">
    <property type="entry name" value="LDAH"/>
</dbReference>